<dbReference type="PANTHER" id="PTHR11412:SF160">
    <property type="entry name" value="ALPHA-2-MACROGLOBULIN-LIKE PROTEIN 1"/>
    <property type="match status" value="1"/>
</dbReference>
<gene>
    <name evidence="2" type="ORF">DAT39_019211</name>
</gene>
<dbReference type="PANTHER" id="PTHR11412">
    <property type="entry name" value="MACROGLOBULIN / COMPLEMENT"/>
    <property type="match status" value="1"/>
</dbReference>
<dbReference type="InterPro" id="IPR008930">
    <property type="entry name" value="Terpenoid_cyclase/PrenylTrfase"/>
</dbReference>
<keyword evidence="3" id="KW-1185">Reference proteome</keyword>
<sequence>LTAFVMKSFGKAKRYIYIDEAYVDEAKAWLDHKQQDNGCFASVGQLIHTNLEGGVDYEVTLSAYVTAAMLELNYTTTDPVVSRSLACLKNAYPQVKSAYAKALLFYTFTLAGDELMRTTLITSLDSNSKVSGGGRHWSRANDGSAPDSLEVEMTSYVLLALMSGPKLPGFDLSYSASIVSWLSQQQNAFGGFKSKQDTVVALQALAKYSVATYSPQGAVTVTVTSPSGLKNTFNVAQSNRLLYQETRLQKVSGDYSISAEGKGCVYVQFNLQYFVPPAVPHAHSPYFILAVASGNCSVQNPALEVVVAVVYNGKHSETNMVVIDVKPLSGFVVNETSVHHVNSNTNSTDGAVKRVDQIDGRAVIYLNGLTHGSLMVYTMTIVQDVTVQKQKPAVVKVYNYYEP</sequence>
<dbReference type="OrthoDB" id="9998011at2759"/>
<evidence type="ECO:0000313" key="2">
    <source>
        <dbReference type="EMBL" id="KAF5891085.1"/>
    </source>
</evidence>
<dbReference type="Pfam" id="PF07678">
    <property type="entry name" value="TED_complement"/>
    <property type="match status" value="1"/>
</dbReference>
<dbReference type="Pfam" id="PF07677">
    <property type="entry name" value="A2M_recep"/>
    <property type="match status" value="1"/>
</dbReference>
<organism evidence="2 3">
    <name type="scientific">Clarias magur</name>
    <name type="common">Asian catfish</name>
    <name type="synonym">Macropteronotus magur</name>
    <dbReference type="NCBI Taxonomy" id="1594786"/>
    <lineage>
        <taxon>Eukaryota</taxon>
        <taxon>Metazoa</taxon>
        <taxon>Chordata</taxon>
        <taxon>Craniata</taxon>
        <taxon>Vertebrata</taxon>
        <taxon>Euteleostomi</taxon>
        <taxon>Actinopterygii</taxon>
        <taxon>Neopterygii</taxon>
        <taxon>Teleostei</taxon>
        <taxon>Ostariophysi</taxon>
        <taxon>Siluriformes</taxon>
        <taxon>Clariidae</taxon>
        <taxon>Clarias</taxon>
    </lineage>
</organism>
<dbReference type="InterPro" id="IPR050473">
    <property type="entry name" value="A2M/Complement_sys"/>
</dbReference>
<evidence type="ECO:0000313" key="3">
    <source>
        <dbReference type="Proteomes" id="UP000727407"/>
    </source>
</evidence>
<accession>A0A8J4T8X0</accession>
<name>A0A8J4T8X0_CLAMG</name>
<feature type="non-terminal residue" evidence="2">
    <location>
        <position position="1"/>
    </location>
</feature>
<proteinExistence type="predicted"/>
<dbReference type="SUPFAM" id="SSF48239">
    <property type="entry name" value="Terpenoid cyclases/Protein prenyltransferases"/>
    <property type="match status" value="1"/>
</dbReference>
<protein>
    <submittedName>
        <fullName evidence="2">Alpha-2-macroglobulin-like protein 1</fullName>
    </submittedName>
</protein>
<dbReference type="GO" id="GO:0005615">
    <property type="term" value="C:extracellular space"/>
    <property type="evidence" value="ECO:0007669"/>
    <property type="project" value="InterPro"/>
</dbReference>
<dbReference type="Proteomes" id="UP000727407">
    <property type="component" value="Unassembled WGS sequence"/>
</dbReference>
<reference evidence="2" key="1">
    <citation type="submission" date="2020-07" db="EMBL/GenBank/DDBJ databases">
        <title>Clarias magur genome sequencing, assembly and annotation.</title>
        <authorList>
            <person name="Kushwaha B."/>
            <person name="Kumar R."/>
            <person name="Das P."/>
            <person name="Joshi C.G."/>
            <person name="Kumar D."/>
            <person name="Nagpure N.S."/>
            <person name="Pandey M."/>
            <person name="Agarwal S."/>
            <person name="Srivastava S."/>
            <person name="Singh M."/>
            <person name="Sahoo L."/>
            <person name="Jayasankar P."/>
            <person name="Meher P.K."/>
            <person name="Koringa P.G."/>
            <person name="Iquebal M.A."/>
            <person name="Das S.P."/>
            <person name="Bit A."/>
            <person name="Patnaik S."/>
            <person name="Patel N."/>
            <person name="Shah T.M."/>
            <person name="Hinsu A."/>
            <person name="Jena J.K."/>
        </authorList>
    </citation>
    <scope>NUCLEOTIDE SEQUENCE</scope>
    <source>
        <strain evidence="2">CIFAMagur01</strain>
        <tissue evidence="2">Testis</tissue>
    </source>
</reference>
<dbReference type="Gene3D" id="1.50.10.20">
    <property type="match status" value="1"/>
</dbReference>
<dbReference type="SUPFAM" id="SSF49410">
    <property type="entry name" value="Alpha-macroglobulin receptor domain"/>
    <property type="match status" value="1"/>
</dbReference>
<dbReference type="AlphaFoldDB" id="A0A8J4T8X0"/>
<dbReference type="InterPro" id="IPR036595">
    <property type="entry name" value="A-macroglobulin_rcpt-bd_sf"/>
</dbReference>
<comment type="caution">
    <text evidence="2">The sequence shown here is derived from an EMBL/GenBank/DDBJ whole genome shotgun (WGS) entry which is preliminary data.</text>
</comment>
<dbReference type="EMBL" id="QNUK01000615">
    <property type="protein sequence ID" value="KAF5891085.1"/>
    <property type="molecule type" value="Genomic_DNA"/>
</dbReference>
<dbReference type="Gene3D" id="2.60.40.690">
    <property type="entry name" value="Alpha-macroglobulin, receptor-binding domain"/>
    <property type="match status" value="1"/>
</dbReference>
<feature type="non-terminal residue" evidence="2">
    <location>
        <position position="403"/>
    </location>
</feature>
<evidence type="ECO:0000259" key="1">
    <source>
        <dbReference type="SMART" id="SM01361"/>
    </source>
</evidence>
<feature type="domain" description="Alpha-macroglobulin receptor-binding" evidence="1">
    <location>
        <begin position="318"/>
        <end position="402"/>
    </location>
</feature>
<dbReference type="InterPro" id="IPR009048">
    <property type="entry name" value="A-macroglobulin_rcpt-bd"/>
</dbReference>
<dbReference type="InterPro" id="IPR011626">
    <property type="entry name" value="Alpha-macroglobulin_TED"/>
</dbReference>
<dbReference type="SMART" id="SM01361">
    <property type="entry name" value="A2M_recep"/>
    <property type="match status" value="1"/>
</dbReference>